<evidence type="ECO:0000313" key="1">
    <source>
        <dbReference type="EMBL" id="BBF79492.1"/>
    </source>
</evidence>
<name>A0A3G9FWJ9_9CAUL</name>
<reference evidence="2" key="1">
    <citation type="journal article" date="2017" name="Biotechnol. Biofuels">
        <title>Evaluation of environmental bacterial communities as a factor affecting the growth of duckweed Lemna minor.</title>
        <authorList>
            <person name="Ishizawa H."/>
            <person name="Kuroda M."/>
            <person name="Morikawa M."/>
            <person name="Ike M."/>
        </authorList>
    </citation>
    <scope>NUCLEOTIDE SEQUENCE [LARGE SCALE GENOMIC DNA]</scope>
    <source>
        <strain evidence="2">M6</strain>
    </source>
</reference>
<dbReference type="AlphaFoldDB" id="A0A3G9FWJ9"/>
<evidence type="ECO:0000313" key="2">
    <source>
        <dbReference type="Proteomes" id="UP000278756"/>
    </source>
</evidence>
<sequence length="95" mass="10624">MTTTPVSNEVFRQMAGDHIDLANRHAEQSFIGDAGGALLQAATRYSAFTCAAQSMDKTQFLAARKLNVDQLTAQFRELLLSHYDDFGDNYETYLK</sequence>
<evidence type="ECO:0008006" key="3">
    <source>
        <dbReference type="Google" id="ProtNLM"/>
    </source>
</evidence>
<accession>A0A3G9FWJ9</accession>
<dbReference type="EMBL" id="AP018827">
    <property type="protein sequence ID" value="BBF79492.1"/>
    <property type="molecule type" value="Genomic_DNA"/>
</dbReference>
<dbReference type="InterPro" id="IPR021490">
    <property type="entry name" value="DUF3144"/>
</dbReference>
<gene>
    <name evidence="1" type="ORF">EM6_0058</name>
</gene>
<organism evidence="1 2">
    <name type="scientific">Asticcacaulis excentricus</name>
    <dbReference type="NCBI Taxonomy" id="78587"/>
    <lineage>
        <taxon>Bacteria</taxon>
        <taxon>Pseudomonadati</taxon>
        <taxon>Pseudomonadota</taxon>
        <taxon>Alphaproteobacteria</taxon>
        <taxon>Caulobacterales</taxon>
        <taxon>Caulobacteraceae</taxon>
        <taxon>Asticcacaulis</taxon>
    </lineage>
</organism>
<reference evidence="2" key="2">
    <citation type="journal article" date="2017" name="Plant Physiol. Biochem.">
        <title>Differential oxidative and antioxidative response of duckweed Lemna minor toward plant growth promoting/inhibiting bacteria.</title>
        <authorList>
            <person name="Ishizawa H."/>
            <person name="Kuroda M."/>
            <person name="Morikawa M."/>
            <person name="Ike M."/>
        </authorList>
    </citation>
    <scope>NUCLEOTIDE SEQUENCE [LARGE SCALE GENOMIC DNA]</scope>
    <source>
        <strain evidence="2">M6</strain>
    </source>
</reference>
<protein>
    <recommendedName>
        <fullName evidence="3">DUF3144 domain-containing protein</fullName>
    </recommendedName>
</protein>
<dbReference type="Gene3D" id="1.10.287.3020">
    <property type="match status" value="1"/>
</dbReference>
<dbReference type="Proteomes" id="UP000278756">
    <property type="component" value="Chromosome 1"/>
</dbReference>
<proteinExistence type="predicted"/>
<dbReference type="OrthoDB" id="7173461at2"/>
<dbReference type="RefSeq" id="WP_126419493.1">
    <property type="nucleotide sequence ID" value="NZ_AP018827.1"/>
</dbReference>
<dbReference type="Pfam" id="PF11342">
    <property type="entry name" value="DUF3144"/>
    <property type="match status" value="1"/>
</dbReference>